<dbReference type="Pfam" id="PF05896">
    <property type="entry name" value="NQRA_N"/>
    <property type="match status" value="1"/>
</dbReference>
<dbReference type="Pfam" id="PF11973">
    <property type="entry name" value="NQRA_SLBB"/>
    <property type="match status" value="1"/>
</dbReference>
<comment type="similarity">
    <text evidence="8">Belongs to the NqrA family.</text>
</comment>
<dbReference type="InterPro" id="IPR008703">
    <property type="entry name" value="NqrA"/>
</dbReference>
<organism evidence="12 13">
    <name type="scientific">Aliiruegeria haliotis</name>
    <dbReference type="NCBI Taxonomy" id="1280846"/>
    <lineage>
        <taxon>Bacteria</taxon>
        <taxon>Pseudomonadati</taxon>
        <taxon>Pseudomonadota</taxon>
        <taxon>Alphaproteobacteria</taxon>
        <taxon>Rhodobacterales</taxon>
        <taxon>Roseobacteraceae</taxon>
        <taxon>Aliiruegeria</taxon>
    </lineage>
</organism>
<dbReference type="Proteomes" id="UP000239480">
    <property type="component" value="Unassembled WGS sequence"/>
</dbReference>
<dbReference type="InterPro" id="IPR022615">
    <property type="entry name" value="NqrA_C_domain"/>
</dbReference>
<dbReference type="NCBIfam" id="TIGR01936">
    <property type="entry name" value="nqrA"/>
    <property type="match status" value="1"/>
</dbReference>
<evidence type="ECO:0000256" key="3">
    <source>
        <dbReference type="ARBA" id="ARBA00023027"/>
    </source>
</evidence>
<keyword evidence="6 8" id="KW-0830">Ubiquinone</keyword>
<dbReference type="EC" id="7.2.1.1" evidence="8"/>
<feature type="domain" description="NqrA second alpha/beta" evidence="11">
    <location>
        <begin position="115"/>
        <end position="256"/>
    </location>
</feature>
<evidence type="ECO:0000256" key="7">
    <source>
        <dbReference type="ARBA" id="ARBA00023201"/>
    </source>
</evidence>
<evidence type="ECO:0000256" key="8">
    <source>
        <dbReference type="HAMAP-Rule" id="MF_00425"/>
    </source>
</evidence>
<keyword evidence="13" id="KW-1185">Reference proteome</keyword>
<sequence>MPEFAFKKGLDLPIIGDPEQQIHDGPEVRSVAVVGDDYVGLKPKMLIGEGDEVQRGTPLFCHKDSPEVMFVAPATGRVRAINRGARRVLESVVIDVDNAFDAGVEFGRIDTGTATDEIVEKLLNSGLWTAFRTRPYSKIPAGSSRPAAIYIQAMDTEPLAADPTVIIAERSEDFAAGVAVVARLSEGKTYLCKATGADVPGGDVEGVEVASFSGPHPAGLPGTHMHYLEPPTAQKVVWTISYQDVIAIGALARTGFLDTSVVVSLCGPRAANPRLIRTNLGASITDLTTGEITGDEPLRPISGSILTGRIAEDSFDYLGRYARSVTLITEDRKQSFLAWIAPRSDQFAVLPVLASAFDRAKKFSMGSNLHGGRRAMVPIGTFEELMPQDFLPTQILRALLVMDTDAAQQLGALELDEEDLALCTFACPAKYEYGLALRDSLTKIEKEG</sequence>
<evidence type="ECO:0000259" key="11">
    <source>
        <dbReference type="Pfam" id="PF24836"/>
    </source>
</evidence>
<comment type="caution">
    <text evidence="12">The sequence shown here is derived from an EMBL/GenBank/DDBJ whole genome shotgun (WGS) entry which is preliminary data.</text>
</comment>
<keyword evidence="4 8" id="KW-0915">Sodium</keyword>
<evidence type="ECO:0000313" key="13">
    <source>
        <dbReference type="Proteomes" id="UP000239480"/>
    </source>
</evidence>
<evidence type="ECO:0000256" key="2">
    <source>
        <dbReference type="ARBA" id="ARBA00022967"/>
    </source>
</evidence>
<dbReference type="Pfam" id="PF24836">
    <property type="entry name" value="NQRA_2nd"/>
    <property type="match status" value="1"/>
</dbReference>
<comment type="catalytic activity">
    <reaction evidence="8">
        <text>a ubiquinone + n Na(+)(in) + NADH + H(+) = a ubiquinol + n Na(+)(out) + NAD(+)</text>
        <dbReference type="Rhea" id="RHEA:47748"/>
        <dbReference type="Rhea" id="RHEA-COMP:9565"/>
        <dbReference type="Rhea" id="RHEA-COMP:9566"/>
        <dbReference type="ChEBI" id="CHEBI:15378"/>
        <dbReference type="ChEBI" id="CHEBI:16389"/>
        <dbReference type="ChEBI" id="CHEBI:17976"/>
        <dbReference type="ChEBI" id="CHEBI:29101"/>
        <dbReference type="ChEBI" id="CHEBI:57540"/>
        <dbReference type="ChEBI" id="CHEBI:57945"/>
        <dbReference type="EC" id="7.2.1.1"/>
    </reaction>
</comment>
<keyword evidence="1 8" id="KW-0813">Transport</keyword>
<dbReference type="GO" id="GO:0006814">
    <property type="term" value="P:sodium ion transport"/>
    <property type="evidence" value="ECO:0007669"/>
    <property type="project" value="UniProtKB-UniRule"/>
</dbReference>
<dbReference type="HAMAP" id="MF_00425">
    <property type="entry name" value="NqrA"/>
    <property type="match status" value="1"/>
</dbReference>
<dbReference type="InterPro" id="IPR056148">
    <property type="entry name" value="NQRA_2nd"/>
</dbReference>
<dbReference type="InterPro" id="IPR056147">
    <property type="entry name" value="NQRA_N"/>
</dbReference>
<accession>A0A2T0S061</accession>
<dbReference type="PANTHER" id="PTHR37839">
    <property type="entry name" value="NA(+)-TRANSLOCATING NADH-QUINONE REDUCTASE SUBUNIT A"/>
    <property type="match status" value="1"/>
</dbReference>
<dbReference type="RefSeq" id="WP_106203416.1">
    <property type="nucleotide sequence ID" value="NZ_PVTD01000001.1"/>
</dbReference>
<reference evidence="12 13" key="1">
    <citation type="submission" date="2018-03" db="EMBL/GenBank/DDBJ databases">
        <title>Genomic Encyclopedia of Archaeal and Bacterial Type Strains, Phase II (KMG-II): from individual species to whole genera.</title>
        <authorList>
            <person name="Goeker M."/>
        </authorList>
    </citation>
    <scope>NUCLEOTIDE SEQUENCE [LARGE SCALE GENOMIC DNA]</scope>
    <source>
        <strain evidence="12 13">DSM 29328</strain>
    </source>
</reference>
<protein>
    <recommendedName>
        <fullName evidence="8">Na(+)-translocating NADH-quinone reductase subunit A</fullName>
        <shortName evidence="8">Na(+)-NQR subunit A</shortName>
        <shortName evidence="8">Na(+)-translocating NQR subunit A</shortName>
        <ecNumber evidence="8">7.2.1.1</ecNumber>
    </recommendedName>
    <alternativeName>
        <fullName evidence="8">NQR complex subunit A</fullName>
    </alternativeName>
    <alternativeName>
        <fullName evidence="8">NQR-1 subunit A</fullName>
    </alternativeName>
</protein>
<keyword evidence="5 8" id="KW-0406">Ion transport</keyword>
<dbReference type="OrthoDB" id="9774536at2"/>
<dbReference type="PANTHER" id="PTHR37839:SF1">
    <property type="entry name" value="NA(+)-TRANSLOCATING NADH-QUINONE REDUCTASE SUBUNIT A"/>
    <property type="match status" value="1"/>
</dbReference>
<evidence type="ECO:0000256" key="6">
    <source>
        <dbReference type="ARBA" id="ARBA00023075"/>
    </source>
</evidence>
<feature type="domain" description="Na(+)-translocating NADH-quinone reductase subunit A C-terminal" evidence="10">
    <location>
        <begin position="262"/>
        <end position="312"/>
    </location>
</feature>
<keyword evidence="3 8" id="KW-0520">NAD</keyword>
<evidence type="ECO:0000259" key="9">
    <source>
        <dbReference type="Pfam" id="PF05896"/>
    </source>
</evidence>
<keyword evidence="7 8" id="KW-0739">Sodium transport</keyword>
<evidence type="ECO:0000256" key="1">
    <source>
        <dbReference type="ARBA" id="ARBA00022448"/>
    </source>
</evidence>
<evidence type="ECO:0000256" key="5">
    <source>
        <dbReference type="ARBA" id="ARBA00023065"/>
    </source>
</evidence>
<evidence type="ECO:0000313" key="12">
    <source>
        <dbReference type="EMBL" id="PRY26683.1"/>
    </source>
</evidence>
<dbReference type="GO" id="GO:0016655">
    <property type="term" value="F:oxidoreductase activity, acting on NAD(P)H, quinone or similar compound as acceptor"/>
    <property type="evidence" value="ECO:0007669"/>
    <property type="project" value="UniProtKB-UniRule"/>
</dbReference>
<dbReference type="NCBIfam" id="NF003759">
    <property type="entry name" value="PRK05352.1-2"/>
    <property type="match status" value="1"/>
</dbReference>
<evidence type="ECO:0000256" key="4">
    <source>
        <dbReference type="ARBA" id="ARBA00023053"/>
    </source>
</evidence>
<evidence type="ECO:0000259" key="10">
    <source>
        <dbReference type="Pfam" id="PF11973"/>
    </source>
</evidence>
<comment type="function">
    <text evidence="8">NQR complex catalyzes the reduction of ubiquinone-1 to ubiquinol by two successive reactions, coupled with the transport of Na(+) ions from the cytoplasm to the periplasm. NqrA to NqrE are probably involved in the second step, the conversion of ubisemiquinone to ubiquinol.</text>
</comment>
<dbReference type="EMBL" id="PVTD01000001">
    <property type="protein sequence ID" value="PRY26683.1"/>
    <property type="molecule type" value="Genomic_DNA"/>
</dbReference>
<name>A0A2T0S061_9RHOB</name>
<dbReference type="AlphaFoldDB" id="A0A2T0S061"/>
<proteinExistence type="inferred from homology"/>
<feature type="domain" description="NqrA N-terminal barrel-sandwich hybrid" evidence="9">
    <location>
        <begin position="6"/>
        <end position="97"/>
    </location>
</feature>
<gene>
    <name evidence="8" type="primary">nqrA</name>
    <name evidence="12" type="ORF">CLV78_101784</name>
</gene>
<comment type="subunit">
    <text evidence="8">Composed of six subunits; NqrA, NqrB, NqrC, NqrD, NqrE and NqrF.</text>
</comment>
<keyword evidence="2 8" id="KW-1278">Translocase</keyword>